<dbReference type="GeneID" id="105049185"/>
<dbReference type="InterPro" id="IPR003347">
    <property type="entry name" value="JmjC_dom"/>
</dbReference>
<dbReference type="GO" id="GO:0051864">
    <property type="term" value="F:histone H3K36 demethylase activity"/>
    <property type="evidence" value="ECO:0007669"/>
    <property type="project" value="TreeGrafter"/>
</dbReference>
<dbReference type="RefSeq" id="XP_010927052.1">
    <property type="nucleotide sequence ID" value="XM_010928750.3"/>
</dbReference>
<feature type="region of interest" description="Disordered" evidence="4">
    <location>
        <begin position="1"/>
        <end position="52"/>
    </location>
</feature>
<keyword evidence="3" id="KW-0804">Transcription</keyword>
<dbReference type="GO" id="GO:0005730">
    <property type="term" value="C:nucleolus"/>
    <property type="evidence" value="ECO:0007669"/>
    <property type="project" value="TreeGrafter"/>
</dbReference>
<comment type="similarity">
    <text evidence="3">Belongs to the ROX family.</text>
</comment>
<name>A0A6I9RHX3_ELAGV</name>
<dbReference type="KEGG" id="egu:105049185"/>
<dbReference type="PANTHER" id="PTHR13096:SF9">
    <property type="entry name" value="BIFUNCTIONAL LYSINE-SPECIFIC DEMETHYLASE AND HISTIDYL-HYDROXYLASE"/>
    <property type="match status" value="1"/>
</dbReference>
<accession>A0A6I9RHX3</accession>
<proteinExistence type="inferred from homology"/>
<keyword evidence="2 3" id="KW-0408">Iron</keyword>
<dbReference type="PROSITE" id="PS51184">
    <property type="entry name" value="JMJC"/>
    <property type="match status" value="1"/>
</dbReference>
<keyword evidence="3" id="KW-0539">Nucleus</keyword>
<dbReference type="RefSeq" id="XP_029121591.1">
    <property type="nucleotide sequence ID" value="XM_029265758.1"/>
</dbReference>
<dbReference type="OrthoDB" id="425950at2759"/>
<sequence length="826" mass="92925">MPFSPERSGAPEAEERRGWGMEENRSGSAGCRKRRKRGNKSSLTPPPPPLDLSSFDRTMFPLLLASAANLRNPQARSIIKRFLRAHLALLTTRRTAPSSLPPLPFLLPQSFLAFLPLLLASRCSSVAALSAEVVGAAALWSLEANTMIASDDEVIKCLVWALGSRSRRVAEAVCNAIMDLSSSPIGRERLRNSFAIERLLCSFCQMAATPLYIDIFHMVKKESSDSSNIGSMRDSILVLILDAAVLLINTCSEEFLDQIPKELVRRFLPFLRALWGKIRCLELPSNYSQQKSFLCITKYDLAVTIFRLSMNQADHATWGSDKVRISIFGGKESDFENFVLNYWENSPLILSGASKNLEKDNNIFSSLIHSFVPKMTDDALDSILPGLVSCPPIASDEIDINCFLNEVNGSLGSPIMYGQDIRILKTQELTAGSLNKDVKKELHLFKIDAGPIFIDADNVQKSKEAFRDGYTIALRGMEFRSDKIAAIAEGLADLFGQPSVGANLYMTPPGSQGLAKHYDDHCVFVCQLFGCKQWIISPRPTSILPRLYDPIGSSHGPESSMCGSMQILLKEGDILYIPRGYPHEAHTVIDEYESGSKASNDFSLHLTLAVEVEPPFEWEGFAHVALHDWNEKQKQASCQCFDSKLEISRTMLALLLHVAIRLISDHDPIFRKACMVAAKHWSADTDKDFHVQMLLLSQRATFGYIINRIHASSNYIEAFRIIETVVQERNDDSLQWMRWLQHLPQHGDVDEKLDFNNLLGVLDDLIVLYNEDNKKAMVEFAHFKSKFCRYVIFEDACKSFVILLEKYRKTRKQYMQGMWSLHCKNS</sequence>
<evidence type="ECO:0000256" key="4">
    <source>
        <dbReference type="SAM" id="MobiDB-lite"/>
    </source>
</evidence>
<evidence type="ECO:0000256" key="3">
    <source>
        <dbReference type="RuleBase" id="RU366061"/>
    </source>
</evidence>
<keyword evidence="3" id="KW-0223">Dioxygenase</keyword>
<dbReference type="EC" id="1.14.11.-" evidence="3"/>
<evidence type="ECO:0000313" key="8">
    <source>
        <dbReference type="RefSeq" id="XP_019707529.1"/>
    </source>
</evidence>
<organism evidence="6 7">
    <name type="scientific">Elaeis guineensis var. tenera</name>
    <name type="common">Oil palm</name>
    <dbReference type="NCBI Taxonomy" id="51953"/>
    <lineage>
        <taxon>Eukaryota</taxon>
        <taxon>Viridiplantae</taxon>
        <taxon>Streptophyta</taxon>
        <taxon>Embryophyta</taxon>
        <taxon>Tracheophyta</taxon>
        <taxon>Spermatophyta</taxon>
        <taxon>Magnoliopsida</taxon>
        <taxon>Liliopsida</taxon>
        <taxon>Arecaceae</taxon>
        <taxon>Arecoideae</taxon>
        <taxon>Cocoseae</taxon>
        <taxon>Elaeidinae</taxon>
        <taxon>Elaeis</taxon>
    </lineage>
</organism>
<comment type="function">
    <text evidence="3">Oxygenase that can act as both a histone lysine demethylase and a ribosomal histidine hydroxylase.</text>
</comment>
<keyword evidence="3" id="KW-0560">Oxidoreductase</keyword>
<evidence type="ECO:0000313" key="10">
    <source>
        <dbReference type="RefSeq" id="XP_029121591.1"/>
    </source>
</evidence>
<keyword evidence="6" id="KW-1185">Reference proteome</keyword>
<dbReference type="InterPro" id="IPR039994">
    <property type="entry name" value="NO66-like"/>
</dbReference>
<evidence type="ECO:0000313" key="6">
    <source>
        <dbReference type="Proteomes" id="UP000504607"/>
    </source>
</evidence>
<dbReference type="Proteomes" id="UP000504607">
    <property type="component" value="Chromosome 7"/>
</dbReference>
<feature type="compositionally biased region" description="Basic and acidic residues" evidence="4">
    <location>
        <begin position="13"/>
        <end position="25"/>
    </location>
</feature>
<dbReference type="GO" id="GO:0032453">
    <property type="term" value="F:histone H3K4 demethylase activity"/>
    <property type="evidence" value="ECO:0007669"/>
    <property type="project" value="TreeGrafter"/>
</dbReference>
<dbReference type="InterPro" id="IPR016024">
    <property type="entry name" value="ARM-type_fold"/>
</dbReference>
<dbReference type="AlphaFoldDB" id="A0A6I9RHX3"/>
<protein>
    <recommendedName>
        <fullName evidence="3">Bifunctional lysine-specific demethylase and histidyl-hydroxylase</fullName>
        <ecNumber evidence="3">1.14.11.-</ecNumber>
    </recommendedName>
</protein>
<dbReference type="Pfam" id="PF08007">
    <property type="entry name" value="JmjC_2"/>
    <property type="match status" value="1"/>
</dbReference>
<evidence type="ECO:0000313" key="7">
    <source>
        <dbReference type="RefSeq" id="XP_010927052.1"/>
    </source>
</evidence>
<dbReference type="Gene3D" id="2.60.120.650">
    <property type="entry name" value="Cupin"/>
    <property type="match status" value="1"/>
</dbReference>
<gene>
    <name evidence="7 8 9 10" type="primary">LOC105049185</name>
</gene>
<dbReference type="RefSeq" id="XP_019707529.1">
    <property type="nucleotide sequence ID" value="XM_019851970.2"/>
</dbReference>
<keyword evidence="1 3" id="KW-0479">Metal-binding</keyword>
<reference evidence="7 8" key="1">
    <citation type="submission" date="2025-04" db="UniProtKB">
        <authorList>
            <consortium name="RefSeq"/>
        </authorList>
    </citation>
    <scope>IDENTIFICATION</scope>
</reference>
<comment type="subcellular location">
    <subcellularLocation>
        <location evidence="3">Nucleus</location>
    </subcellularLocation>
</comment>
<dbReference type="SUPFAM" id="SSF48371">
    <property type="entry name" value="ARM repeat"/>
    <property type="match status" value="1"/>
</dbReference>
<comment type="cofactor">
    <cofactor evidence="3">
        <name>Fe(2+)</name>
        <dbReference type="ChEBI" id="CHEBI:29033"/>
    </cofactor>
    <text evidence="3">Binds 1 Fe(2+) ion per subunit.</text>
</comment>
<feature type="domain" description="JmjC" evidence="5">
    <location>
        <begin position="470"/>
        <end position="611"/>
    </location>
</feature>
<evidence type="ECO:0000313" key="9">
    <source>
        <dbReference type="RefSeq" id="XP_029121590.1"/>
    </source>
</evidence>
<dbReference type="PANTHER" id="PTHR13096">
    <property type="entry name" value="MINA53 MYC INDUCED NUCLEAR ANTIGEN"/>
    <property type="match status" value="1"/>
</dbReference>
<evidence type="ECO:0000259" key="5">
    <source>
        <dbReference type="PROSITE" id="PS51184"/>
    </source>
</evidence>
<dbReference type="SUPFAM" id="SSF51197">
    <property type="entry name" value="Clavaminate synthase-like"/>
    <property type="match status" value="1"/>
</dbReference>
<evidence type="ECO:0000256" key="2">
    <source>
        <dbReference type="ARBA" id="ARBA00023004"/>
    </source>
</evidence>
<dbReference type="RefSeq" id="XP_029121590.1">
    <property type="nucleotide sequence ID" value="XM_029265757.1"/>
</dbReference>
<dbReference type="GO" id="GO:0005506">
    <property type="term" value="F:iron ion binding"/>
    <property type="evidence" value="ECO:0007669"/>
    <property type="project" value="UniProtKB-UniRule"/>
</dbReference>
<keyword evidence="3" id="KW-0805">Transcription regulation</keyword>
<evidence type="ECO:0000256" key="1">
    <source>
        <dbReference type="ARBA" id="ARBA00022723"/>
    </source>
</evidence>